<dbReference type="InterPro" id="IPR042521">
    <property type="entry name" value="DYRK"/>
</dbReference>
<feature type="binding site" evidence="11">
    <location>
        <position position="242"/>
    </location>
    <ligand>
        <name>ATP</name>
        <dbReference type="ChEBI" id="CHEBI:30616"/>
    </ligand>
</feature>
<dbReference type="Gene3D" id="1.10.510.10">
    <property type="entry name" value="Transferase(Phosphotransferase) domain 1"/>
    <property type="match status" value="1"/>
</dbReference>
<dbReference type="EC" id="2.7.12.1" evidence="2"/>
<evidence type="ECO:0000313" key="15">
    <source>
        <dbReference type="Proteomes" id="UP001162131"/>
    </source>
</evidence>
<keyword evidence="4" id="KW-0808">Transferase</keyword>
<feature type="region of interest" description="Disordered" evidence="12">
    <location>
        <begin position="1"/>
        <end position="50"/>
    </location>
</feature>
<reference evidence="14" key="1">
    <citation type="submission" date="2021-09" db="EMBL/GenBank/DDBJ databases">
        <authorList>
            <consortium name="AG Swart"/>
            <person name="Singh M."/>
            <person name="Singh A."/>
            <person name="Seah K."/>
            <person name="Emmerich C."/>
        </authorList>
    </citation>
    <scope>NUCLEOTIDE SEQUENCE</scope>
    <source>
        <strain evidence="14">ATCC30299</strain>
    </source>
</reference>
<dbReference type="Pfam" id="PF00069">
    <property type="entry name" value="Pkinase"/>
    <property type="match status" value="1"/>
</dbReference>
<evidence type="ECO:0000256" key="10">
    <source>
        <dbReference type="ARBA" id="ARBA00051680"/>
    </source>
</evidence>
<dbReference type="InterPro" id="IPR011009">
    <property type="entry name" value="Kinase-like_dom_sf"/>
</dbReference>
<dbReference type="GO" id="GO:0005524">
    <property type="term" value="F:ATP binding"/>
    <property type="evidence" value="ECO:0007669"/>
    <property type="project" value="UniProtKB-UniRule"/>
</dbReference>
<feature type="domain" description="Protein kinase" evidence="13">
    <location>
        <begin position="213"/>
        <end position="509"/>
    </location>
</feature>
<dbReference type="Proteomes" id="UP001162131">
    <property type="component" value="Unassembled WGS sequence"/>
</dbReference>
<evidence type="ECO:0000256" key="12">
    <source>
        <dbReference type="SAM" id="MobiDB-lite"/>
    </source>
</evidence>
<organism evidence="14 15">
    <name type="scientific">Blepharisma stoltei</name>
    <dbReference type="NCBI Taxonomy" id="1481888"/>
    <lineage>
        <taxon>Eukaryota</taxon>
        <taxon>Sar</taxon>
        <taxon>Alveolata</taxon>
        <taxon>Ciliophora</taxon>
        <taxon>Postciliodesmatophora</taxon>
        <taxon>Heterotrichea</taxon>
        <taxon>Heterotrichida</taxon>
        <taxon>Blepharismidae</taxon>
        <taxon>Blepharisma</taxon>
    </lineage>
</organism>
<keyword evidence="3" id="KW-0723">Serine/threonine-protein kinase</keyword>
<protein>
    <recommendedName>
        <fullName evidence="2">dual-specificity kinase</fullName>
        <ecNumber evidence="2">2.7.12.1</ecNumber>
    </recommendedName>
</protein>
<dbReference type="GO" id="GO:0004712">
    <property type="term" value="F:protein serine/threonine/tyrosine kinase activity"/>
    <property type="evidence" value="ECO:0007669"/>
    <property type="project" value="UniProtKB-EC"/>
</dbReference>
<dbReference type="InterPro" id="IPR017441">
    <property type="entry name" value="Protein_kinase_ATP_BS"/>
</dbReference>
<dbReference type="AlphaFoldDB" id="A0AAU9KLG3"/>
<dbReference type="PROSITE" id="PS00107">
    <property type="entry name" value="PROTEIN_KINASE_ATP"/>
    <property type="match status" value="1"/>
</dbReference>
<dbReference type="Gene3D" id="3.30.10.30">
    <property type="entry name" value="DYRK"/>
    <property type="match status" value="1"/>
</dbReference>
<keyword evidence="5 11" id="KW-0547">Nucleotide-binding</keyword>
<dbReference type="EMBL" id="CAJZBQ010000058">
    <property type="protein sequence ID" value="CAG9334225.1"/>
    <property type="molecule type" value="Genomic_DNA"/>
</dbReference>
<dbReference type="PANTHER" id="PTHR24058:SF22">
    <property type="entry name" value="DUAL SPECIFICITY TYROSINE-PHOSPHORYLATION-REGULATED KINASE 4"/>
    <property type="match status" value="1"/>
</dbReference>
<evidence type="ECO:0000256" key="5">
    <source>
        <dbReference type="ARBA" id="ARBA00022741"/>
    </source>
</evidence>
<dbReference type="InterPro" id="IPR050494">
    <property type="entry name" value="Ser_Thr_dual-spec_kinase"/>
</dbReference>
<dbReference type="GO" id="GO:0005856">
    <property type="term" value="C:cytoskeleton"/>
    <property type="evidence" value="ECO:0007669"/>
    <property type="project" value="TreeGrafter"/>
</dbReference>
<keyword evidence="15" id="KW-1185">Reference proteome</keyword>
<comment type="catalytic activity">
    <reaction evidence="9">
        <text>L-threonyl-[protein] + ATP = O-phospho-L-threonyl-[protein] + ADP + H(+)</text>
        <dbReference type="Rhea" id="RHEA:46608"/>
        <dbReference type="Rhea" id="RHEA-COMP:11060"/>
        <dbReference type="Rhea" id="RHEA-COMP:11605"/>
        <dbReference type="ChEBI" id="CHEBI:15378"/>
        <dbReference type="ChEBI" id="CHEBI:30013"/>
        <dbReference type="ChEBI" id="CHEBI:30616"/>
        <dbReference type="ChEBI" id="CHEBI:61977"/>
        <dbReference type="ChEBI" id="CHEBI:456216"/>
        <dbReference type="EC" id="2.7.12.1"/>
    </reaction>
</comment>
<gene>
    <name evidence="14" type="ORF">BSTOLATCC_MIC60845</name>
</gene>
<dbReference type="InterPro" id="IPR008271">
    <property type="entry name" value="Ser/Thr_kinase_AS"/>
</dbReference>
<comment type="similarity">
    <text evidence="1">Belongs to the protein kinase superfamily. CMGC Ser/Thr protein kinase family. MNB/DYRK subfamily.</text>
</comment>
<evidence type="ECO:0000256" key="9">
    <source>
        <dbReference type="ARBA" id="ARBA00049308"/>
    </source>
</evidence>
<keyword evidence="6" id="KW-0418">Kinase</keyword>
<evidence type="ECO:0000256" key="2">
    <source>
        <dbReference type="ARBA" id="ARBA00013203"/>
    </source>
</evidence>
<feature type="compositionally biased region" description="Polar residues" evidence="12">
    <location>
        <begin position="22"/>
        <end position="32"/>
    </location>
</feature>
<evidence type="ECO:0000256" key="1">
    <source>
        <dbReference type="ARBA" id="ARBA00008867"/>
    </source>
</evidence>
<comment type="catalytic activity">
    <reaction evidence="8">
        <text>L-seryl-[protein] + ATP = O-phospho-L-seryl-[protein] + ADP + H(+)</text>
        <dbReference type="Rhea" id="RHEA:17989"/>
        <dbReference type="Rhea" id="RHEA-COMP:9863"/>
        <dbReference type="Rhea" id="RHEA-COMP:11604"/>
        <dbReference type="ChEBI" id="CHEBI:15378"/>
        <dbReference type="ChEBI" id="CHEBI:29999"/>
        <dbReference type="ChEBI" id="CHEBI:30616"/>
        <dbReference type="ChEBI" id="CHEBI:83421"/>
        <dbReference type="ChEBI" id="CHEBI:456216"/>
        <dbReference type="EC" id="2.7.12.1"/>
    </reaction>
</comment>
<evidence type="ECO:0000313" key="14">
    <source>
        <dbReference type="EMBL" id="CAG9334225.1"/>
    </source>
</evidence>
<evidence type="ECO:0000256" key="6">
    <source>
        <dbReference type="ARBA" id="ARBA00022777"/>
    </source>
</evidence>
<dbReference type="Gene3D" id="3.30.200.20">
    <property type="entry name" value="Phosphorylase Kinase, domain 1"/>
    <property type="match status" value="1"/>
</dbReference>
<evidence type="ECO:0000256" key="4">
    <source>
        <dbReference type="ARBA" id="ARBA00022679"/>
    </source>
</evidence>
<dbReference type="PROSITE" id="PS00108">
    <property type="entry name" value="PROTEIN_KINASE_ST"/>
    <property type="match status" value="1"/>
</dbReference>
<dbReference type="GO" id="GO:0004674">
    <property type="term" value="F:protein serine/threonine kinase activity"/>
    <property type="evidence" value="ECO:0007669"/>
    <property type="project" value="UniProtKB-KW"/>
</dbReference>
<comment type="caution">
    <text evidence="14">The sequence shown here is derived from an EMBL/GenBank/DDBJ whole genome shotgun (WGS) entry which is preliminary data.</text>
</comment>
<keyword evidence="7 11" id="KW-0067">ATP-binding</keyword>
<accession>A0AAU9KLG3</accession>
<proteinExistence type="inferred from homology"/>
<name>A0AAU9KLG3_9CILI</name>
<dbReference type="PANTHER" id="PTHR24058">
    <property type="entry name" value="DUAL SPECIFICITY PROTEIN KINASE"/>
    <property type="match status" value="1"/>
</dbReference>
<dbReference type="InterPro" id="IPR000719">
    <property type="entry name" value="Prot_kinase_dom"/>
</dbReference>
<dbReference type="CDD" id="cd14210">
    <property type="entry name" value="PKc_DYRK"/>
    <property type="match status" value="1"/>
</dbReference>
<evidence type="ECO:0000256" key="11">
    <source>
        <dbReference type="PROSITE-ProRule" id="PRU10141"/>
    </source>
</evidence>
<dbReference type="GO" id="GO:0005737">
    <property type="term" value="C:cytoplasm"/>
    <property type="evidence" value="ECO:0007669"/>
    <property type="project" value="TreeGrafter"/>
</dbReference>
<evidence type="ECO:0000259" key="13">
    <source>
        <dbReference type="PROSITE" id="PS50011"/>
    </source>
</evidence>
<dbReference type="SMART" id="SM00220">
    <property type="entry name" value="S_TKc"/>
    <property type="match status" value="1"/>
</dbReference>
<evidence type="ECO:0000256" key="8">
    <source>
        <dbReference type="ARBA" id="ARBA00049003"/>
    </source>
</evidence>
<evidence type="ECO:0000256" key="7">
    <source>
        <dbReference type="ARBA" id="ARBA00022840"/>
    </source>
</evidence>
<dbReference type="SUPFAM" id="SSF56112">
    <property type="entry name" value="Protein kinase-like (PK-like)"/>
    <property type="match status" value="1"/>
</dbReference>
<evidence type="ECO:0000256" key="3">
    <source>
        <dbReference type="ARBA" id="ARBA00022527"/>
    </source>
</evidence>
<sequence length="558" mass="63366">MSKYKPNLRLNLSLDKKEYKSSGLTKKSSAHSTPRRPLETSNKPIQKSVKNKPNVPILALENFQSEFNSINALLTTSRARSSSKNIASENISLNATSTSKPGNIVNSALLAPKSFNQSPRLPTKASEIASSISKENIDQNFQNFKPPLSAGTVLKNLKNSLTEYEQGEILAYEEIYFIGSIASKLNYSEANYSYDDEKGDYKAKIGDQMHYRYEIVQKIGKGSFGQVFKVYDHKDKQYAALKVIKNKKRFHQQGFVEVKVLKTLKQNDPQNKYNVVHMLESFIFRKHLCIVFELLSTNLYDFMKSNHFHGLSVPLIRKFAFQMLQCLKLSKRLNIIHCDLKPENVLLKQSNRSSIKVIDFGSACFEEQKLYTYIQSRFYRAPEIILGIPYSPAIDMWSLGCILVELYTGYPLFPGENENDQLQCMMELKGLPPYQVLQRASRGKVFFHASGNPILQANSRGKIRYPGTKALSEILKGTELNFQIFIEKCLDWNASTRMTPEEALADPWILDGLSRVQAVSTPRAEIARANSNRALQAHFEPSKYAQSTRHSNLGNFAF</sequence>
<comment type="catalytic activity">
    <reaction evidence="10">
        <text>L-tyrosyl-[protein] + ATP = O-phospho-L-tyrosyl-[protein] + ADP + H(+)</text>
        <dbReference type="Rhea" id="RHEA:10596"/>
        <dbReference type="Rhea" id="RHEA-COMP:10136"/>
        <dbReference type="Rhea" id="RHEA-COMP:20101"/>
        <dbReference type="ChEBI" id="CHEBI:15378"/>
        <dbReference type="ChEBI" id="CHEBI:30616"/>
        <dbReference type="ChEBI" id="CHEBI:46858"/>
        <dbReference type="ChEBI" id="CHEBI:61978"/>
        <dbReference type="ChEBI" id="CHEBI:456216"/>
        <dbReference type="EC" id="2.7.12.1"/>
    </reaction>
</comment>
<dbReference type="PROSITE" id="PS50011">
    <property type="entry name" value="PROTEIN_KINASE_DOM"/>
    <property type="match status" value="1"/>
</dbReference>